<dbReference type="STRING" id="4155.A0A022S533"/>
<evidence type="ECO:0000313" key="6">
    <source>
        <dbReference type="Proteomes" id="UP000030748"/>
    </source>
</evidence>
<comment type="subcellular location">
    <subcellularLocation>
        <location evidence="1">Nucleus</location>
    </subcellularLocation>
</comment>
<evidence type="ECO:0000259" key="3">
    <source>
        <dbReference type="PROSITE" id="PS51183"/>
    </source>
</evidence>
<evidence type="ECO:0000256" key="1">
    <source>
        <dbReference type="ARBA" id="ARBA00004123"/>
    </source>
</evidence>
<dbReference type="GO" id="GO:0000785">
    <property type="term" value="C:chromatin"/>
    <property type="evidence" value="ECO:0000318"/>
    <property type="project" value="GO_Central"/>
</dbReference>
<gene>
    <name evidence="5" type="ORF">MIMGU_mgv1a019682mg</name>
</gene>
<dbReference type="PROSITE" id="PS51183">
    <property type="entry name" value="JMJN"/>
    <property type="match status" value="1"/>
</dbReference>
<evidence type="ECO:0000256" key="2">
    <source>
        <dbReference type="ARBA" id="ARBA00023242"/>
    </source>
</evidence>
<dbReference type="GO" id="GO:0010468">
    <property type="term" value="P:regulation of gene expression"/>
    <property type="evidence" value="ECO:0000318"/>
    <property type="project" value="GO_Central"/>
</dbReference>
<feature type="non-terminal residue" evidence="5">
    <location>
        <position position="667"/>
    </location>
</feature>
<dbReference type="GO" id="GO:0034647">
    <property type="term" value="F:histone H3K4me/H3K4me2/H3K4me3 demethylase activity"/>
    <property type="evidence" value="ECO:0000318"/>
    <property type="project" value="GO_Central"/>
</dbReference>
<feature type="domain" description="JmjN" evidence="3">
    <location>
        <begin position="129"/>
        <end position="170"/>
    </location>
</feature>
<reference evidence="5 6" key="1">
    <citation type="journal article" date="2013" name="Proc. Natl. Acad. Sci. U.S.A.">
        <title>Fine-scale variation in meiotic recombination in Mimulus inferred from population shotgun sequencing.</title>
        <authorList>
            <person name="Hellsten U."/>
            <person name="Wright K.M."/>
            <person name="Jenkins J."/>
            <person name="Shu S."/>
            <person name="Yuan Y."/>
            <person name="Wessler S.R."/>
            <person name="Schmutz J."/>
            <person name="Willis J.H."/>
            <person name="Rokhsar D.S."/>
        </authorList>
    </citation>
    <scope>NUCLEOTIDE SEQUENCE [LARGE SCALE GENOMIC DNA]</scope>
    <source>
        <strain evidence="6">cv. DUN x IM62</strain>
    </source>
</reference>
<accession>A0A022S533</accession>
<dbReference type="PANTHER" id="PTHR10694:SF113">
    <property type="entry name" value="PROTEIN JUMONJI"/>
    <property type="match status" value="1"/>
</dbReference>
<dbReference type="GO" id="GO:0006338">
    <property type="term" value="P:chromatin remodeling"/>
    <property type="evidence" value="ECO:0000318"/>
    <property type="project" value="GO_Central"/>
</dbReference>
<dbReference type="eggNOG" id="KOG1246">
    <property type="taxonomic scope" value="Eukaryota"/>
</dbReference>
<sequence length="667" mass="76057">MGKKRSIKHVNYEENLSVPPGFASLTALTLKRMVAVREFKPGLIGAPLSDSDIHKFKTSFVRKPWICHDQFDNVPPKCDSEQSNVDMKDPLTSSLPKGVIRGCANCHDCVKVTARWHPEESHLPVLDDAPVFRPTEEEFKDALKYIANIRPRAENYGICRIVPPSSWEPPCRLLEDKSTWEASKFSTCVQKIDGLQSLYLKRKQSRLHEKRETKMQIVAACEIESAVERVADSEEAKSIGLTSEFEYGPEFTLKSFKKYADDFKMQYFREDGELNDADQDQGEPLIARIEGEYWRIIENPSEEIEVLYGTNLGSGTLKSGFPVTAKNIAIYDKYVDSGWNLNNIPKVFGSLLPFGCYNISDISVPQLFVGMCFASQCWRDEDHHLYSLSYLHLGNPKVWYGVPGRYYFKFVEVVKKLFPQLLKNPKLLPELVRQFSPSMLKSEGIPVYRCVQNPLEFVVIFPEAYHSEFSCGFNCSESVRFAPFDWLPHGQNIVELYAGYCLKTSISHDKLLLGAATEAVSAQWKFLATKKDSSNYQLWRSVLGKNGILTRVFKSRVENEGIKRKHLCSVPSSNNTSMDVFDFDSKRECSICLYDLHLSAVGCSCSPNRYTCLRHAKQLCSCAWFAKSFFFRHELTELNLLVEALEGSLEAIHSWAKRKKLQPDFII</sequence>
<dbReference type="InterPro" id="IPR004198">
    <property type="entry name" value="Znf_C5HC2"/>
</dbReference>
<dbReference type="InterPro" id="IPR003349">
    <property type="entry name" value="JmjN"/>
</dbReference>
<dbReference type="Pfam" id="PF02375">
    <property type="entry name" value="JmjN"/>
    <property type="match status" value="1"/>
</dbReference>
<feature type="domain" description="JmjC" evidence="4">
    <location>
        <begin position="333"/>
        <end position="498"/>
    </location>
</feature>
<dbReference type="Gene3D" id="2.60.120.650">
    <property type="entry name" value="Cupin"/>
    <property type="match status" value="1"/>
</dbReference>
<name>A0A022S533_ERYGU</name>
<protein>
    <recommendedName>
        <fullName evidence="7">JmjC domain-containing protein</fullName>
    </recommendedName>
</protein>
<dbReference type="Pfam" id="PF02928">
    <property type="entry name" value="zf-C5HC2"/>
    <property type="match status" value="1"/>
</dbReference>
<dbReference type="PANTHER" id="PTHR10694">
    <property type="entry name" value="LYSINE-SPECIFIC DEMETHYLASE"/>
    <property type="match status" value="1"/>
</dbReference>
<evidence type="ECO:0000313" key="5">
    <source>
        <dbReference type="EMBL" id="EYU46445.1"/>
    </source>
</evidence>
<keyword evidence="6" id="KW-1185">Reference proteome</keyword>
<dbReference type="AlphaFoldDB" id="A0A022S533"/>
<dbReference type="EMBL" id="KI630171">
    <property type="protein sequence ID" value="EYU46445.1"/>
    <property type="molecule type" value="Genomic_DNA"/>
</dbReference>
<dbReference type="GO" id="GO:0005634">
    <property type="term" value="C:nucleus"/>
    <property type="evidence" value="ECO:0000318"/>
    <property type="project" value="GO_Central"/>
</dbReference>
<dbReference type="Proteomes" id="UP000030748">
    <property type="component" value="Unassembled WGS sequence"/>
</dbReference>
<dbReference type="Pfam" id="PF02373">
    <property type="entry name" value="JmjC"/>
    <property type="match status" value="1"/>
</dbReference>
<dbReference type="InterPro" id="IPR003347">
    <property type="entry name" value="JmjC_dom"/>
</dbReference>
<dbReference type="SMART" id="SM00558">
    <property type="entry name" value="JmjC"/>
    <property type="match status" value="1"/>
</dbReference>
<evidence type="ECO:0008006" key="7">
    <source>
        <dbReference type="Google" id="ProtNLM"/>
    </source>
</evidence>
<dbReference type="SMART" id="SM00545">
    <property type="entry name" value="JmjN"/>
    <property type="match status" value="1"/>
</dbReference>
<dbReference type="PROSITE" id="PS51184">
    <property type="entry name" value="JMJC"/>
    <property type="match status" value="1"/>
</dbReference>
<keyword evidence="2" id="KW-0539">Nucleus</keyword>
<evidence type="ECO:0000259" key="4">
    <source>
        <dbReference type="PROSITE" id="PS51184"/>
    </source>
</evidence>
<dbReference type="SUPFAM" id="SSF51197">
    <property type="entry name" value="Clavaminate synthase-like"/>
    <property type="match status" value="1"/>
</dbReference>
<organism evidence="5 6">
    <name type="scientific">Erythranthe guttata</name>
    <name type="common">Yellow monkey flower</name>
    <name type="synonym">Mimulus guttatus</name>
    <dbReference type="NCBI Taxonomy" id="4155"/>
    <lineage>
        <taxon>Eukaryota</taxon>
        <taxon>Viridiplantae</taxon>
        <taxon>Streptophyta</taxon>
        <taxon>Embryophyta</taxon>
        <taxon>Tracheophyta</taxon>
        <taxon>Spermatophyta</taxon>
        <taxon>Magnoliopsida</taxon>
        <taxon>eudicotyledons</taxon>
        <taxon>Gunneridae</taxon>
        <taxon>Pentapetalae</taxon>
        <taxon>asterids</taxon>
        <taxon>lamiids</taxon>
        <taxon>Lamiales</taxon>
        <taxon>Phrymaceae</taxon>
        <taxon>Erythranthe</taxon>
    </lineage>
</organism>
<proteinExistence type="predicted"/>